<evidence type="ECO:0000313" key="2">
    <source>
        <dbReference type="EMBL" id="PWR15242.1"/>
    </source>
</evidence>
<name>A0A317DLI3_9ACTN</name>
<feature type="compositionally biased region" description="Low complexity" evidence="1">
    <location>
        <begin position="144"/>
        <end position="165"/>
    </location>
</feature>
<dbReference type="EMBL" id="QGKS01000191">
    <property type="protein sequence ID" value="PWR15242.1"/>
    <property type="molecule type" value="Genomic_DNA"/>
</dbReference>
<dbReference type="RefSeq" id="WP_109801660.1">
    <property type="nucleotide sequence ID" value="NZ_QGKS01000191.1"/>
</dbReference>
<sequence>MNDDALAASLAAHLDHLTFVDRPTDEVTALLVDAVAAWGEAQGFRVYRRATSVVPLPAPYQDRHSVVDVACARPVGRPVVIEVDRTDRRRTVEKLLAEADAGRVALWVRWGPGPFTAPPPPIRLVTCEVAVRNHRHSRLPTRPAPQHSAPAGAAAEPVELPLPAD</sequence>
<dbReference type="OrthoDB" id="4206639at2"/>
<dbReference type="AlphaFoldDB" id="A0A317DLI3"/>
<proteinExistence type="predicted"/>
<comment type="caution">
    <text evidence="2">The sequence shown here is derived from an EMBL/GenBank/DDBJ whole genome shotgun (WGS) entry which is preliminary data.</text>
</comment>
<dbReference type="Proteomes" id="UP000246050">
    <property type="component" value="Unassembled WGS sequence"/>
</dbReference>
<gene>
    <name evidence="2" type="ORF">DKT69_12065</name>
</gene>
<evidence type="ECO:0000256" key="1">
    <source>
        <dbReference type="SAM" id="MobiDB-lite"/>
    </source>
</evidence>
<feature type="region of interest" description="Disordered" evidence="1">
    <location>
        <begin position="136"/>
        <end position="165"/>
    </location>
</feature>
<accession>A0A317DLI3</accession>
<protein>
    <submittedName>
        <fullName evidence="2">Uncharacterized protein</fullName>
    </submittedName>
</protein>
<reference evidence="2 3" key="1">
    <citation type="submission" date="2018-05" db="EMBL/GenBank/DDBJ databases">
        <title>Micromonosporas from Atacama Desert.</title>
        <authorList>
            <person name="Carro L."/>
            <person name="Golinska P."/>
            <person name="Klenk H.-P."/>
            <person name="Goodfellow M."/>
        </authorList>
    </citation>
    <scope>NUCLEOTIDE SEQUENCE [LARGE SCALE GENOMIC DNA]</scope>
    <source>
        <strain evidence="2 3">4G51</strain>
    </source>
</reference>
<evidence type="ECO:0000313" key="3">
    <source>
        <dbReference type="Proteomes" id="UP000246050"/>
    </source>
</evidence>
<organism evidence="2 3">
    <name type="scientific">Micromonospora sicca</name>
    <dbReference type="NCBI Taxonomy" id="2202420"/>
    <lineage>
        <taxon>Bacteria</taxon>
        <taxon>Bacillati</taxon>
        <taxon>Actinomycetota</taxon>
        <taxon>Actinomycetes</taxon>
        <taxon>Micromonosporales</taxon>
        <taxon>Micromonosporaceae</taxon>
        <taxon>Micromonospora</taxon>
    </lineage>
</organism>